<dbReference type="KEGG" id="aoe:Clos_0819"/>
<dbReference type="EMBL" id="CP000853">
    <property type="protein sequence ID" value="ABW18369.1"/>
    <property type="molecule type" value="Genomic_DNA"/>
</dbReference>
<dbReference type="RefSeq" id="WP_012158681.1">
    <property type="nucleotide sequence ID" value="NC_009922.1"/>
</dbReference>
<gene>
    <name evidence="1" type="ordered locus">Clos_0819</name>
</gene>
<evidence type="ECO:0000313" key="1">
    <source>
        <dbReference type="EMBL" id="ABW18369.1"/>
    </source>
</evidence>
<keyword evidence="2" id="KW-1185">Reference proteome</keyword>
<dbReference type="OrthoDB" id="9762883at2"/>
<organism evidence="1 2">
    <name type="scientific">Alkaliphilus oremlandii (strain OhILAs)</name>
    <name type="common">Clostridium oremlandii (strain OhILAs)</name>
    <dbReference type="NCBI Taxonomy" id="350688"/>
    <lineage>
        <taxon>Bacteria</taxon>
        <taxon>Bacillati</taxon>
        <taxon>Bacillota</taxon>
        <taxon>Clostridia</taxon>
        <taxon>Peptostreptococcales</taxon>
        <taxon>Natronincolaceae</taxon>
        <taxon>Alkaliphilus</taxon>
    </lineage>
</organism>
<protein>
    <submittedName>
        <fullName evidence="1">Uncharacterized protein</fullName>
    </submittedName>
</protein>
<dbReference type="Proteomes" id="UP000000269">
    <property type="component" value="Chromosome"/>
</dbReference>
<accession>A8MEP0</accession>
<reference evidence="2" key="1">
    <citation type="submission" date="2007-10" db="EMBL/GenBank/DDBJ databases">
        <title>Complete genome of Alkaliphilus oremlandii OhILAs.</title>
        <authorList>
            <person name="Copeland A."/>
            <person name="Lucas S."/>
            <person name="Lapidus A."/>
            <person name="Barry K."/>
            <person name="Detter J.C."/>
            <person name="Glavina del Rio T."/>
            <person name="Hammon N."/>
            <person name="Israni S."/>
            <person name="Dalin E."/>
            <person name="Tice H."/>
            <person name="Pitluck S."/>
            <person name="Chain P."/>
            <person name="Malfatti S."/>
            <person name="Shin M."/>
            <person name="Vergez L."/>
            <person name="Schmutz J."/>
            <person name="Larimer F."/>
            <person name="Land M."/>
            <person name="Hauser L."/>
            <person name="Kyrpides N."/>
            <person name="Mikhailova N."/>
            <person name="Stolz J.F."/>
            <person name="Dawson A."/>
            <person name="Fisher E."/>
            <person name="Crable B."/>
            <person name="Perera E."/>
            <person name="Lisak J."/>
            <person name="Ranganathan M."/>
            <person name="Basu P."/>
            <person name="Richardson P."/>
        </authorList>
    </citation>
    <scope>NUCLEOTIDE SEQUENCE [LARGE SCALE GENOMIC DNA]</scope>
    <source>
        <strain evidence="2">OhILAs</strain>
    </source>
</reference>
<name>A8MEP0_ALKOO</name>
<proteinExistence type="predicted"/>
<evidence type="ECO:0000313" key="2">
    <source>
        <dbReference type="Proteomes" id="UP000000269"/>
    </source>
</evidence>
<dbReference type="AlphaFoldDB" id="A8MEP0"/>
<sequence>MPISISKEEMVFARYQGNGYYSLIKLANGKEEILAECILFDYEYGEGFYGHFETEKGMDLYLKRME</sequence>
<dbReference type="HOGENOM" id="CLU_2821576_0_0_9"/>